<keyword evidence="1" id="KW-0472">Membrane</keyword>
<evidence type="ECO:0000313" key="2">
    <source>
        <dbReference type="EMBL" id="MQY24197.1"/>
    </source>
</evidence>
<evidence type="ECO:0000256" key="1">
    <source>
        <dbReference type="SAM" id="Phobius"/>
    </source>
</evidence>
<reference evidence="2 3" key="1">
    <citation type="submission" date="2019-10" db="EMBL/GenBank/DDBJ databases">
        <title>Nocardia macrotermitis sp. nov. and Nocardia aurantia sp. nov., isolated from the gut of fungus growing-termite Macrotermes natalensis.</title>
        <authorList>
            <person name="Benndorf R."/>
            <person name="Schwitalla J."/>
            <person name="Martin K."/>
            <person name="De Beer W."/>
            <person name="Kaster A.-K."/>
            <person name="Vollmers J."/>
            <person name="Poulsen M."/>
            <person name="Beemelmanns C."/>
        </authorList>
    </citation>
    <scope>NUCLEOTIDE SEQUENCE [LARGE SCALE GENOMIC DNA]</scope>
    <source>
        <strain evidence="2 3">RB20</strain>
    </source>
</reference>
<sequence>MLGGMTRLEYSAAWTGYPHGHLPAPVAARSGSTAVPILAQVAVAVVAIAVRFAAPGWLLLLLLMGVGLIGLAPFVVATAFGVTMLRRTAGRWRAALMTTLAALDLALLTFAFTLPDITDDAGTNFVPVARLFLHQGAVSEQTATTYGAIANWAALCYVIAAAGVVAVAVARWLSARSGHRYPARKVSH</sequence>
<feature type="transmembrane region" description="Helical" evidence="1">
    <location>
        <begin position="34"/>
        <end position="54"/>
    </location>
</feature>
<keyword evidence="1" id="KW-1133">Transmembrane helix</keyword>
<keyword evidence="1" id="KW-0812">Transmembrane</keyword>
<dbReference type="AlphaFoldDB" id="A0A7K0DEQ5"/>
<organism evidence="2 3">
    <name type="scientific">Nocardia macrotermitis</name>
    <dbReference type="NCBI Taxonomy" id="2585198"/>
    <lineage>
        <taxon>Bacteria</taxon>
        <taxon>Bacillati</taxon>
        <taxon>Actinomycetota</taxon>
        <taxon>Actinomycetes</taxon>
        <taxon>Mycobacteriales</taxon>
        <taxon>Nocardiaceae</taxon>
        <taxon>Nocardia</taxon>
    </lineage>
</organism>
<gene>
    <name evidence="2" type="ORF">NRB20_73320</name>
</gene>
<dbReference type="Proteomes" id="UP000438448">
    <property type="component" value="Unassembled WGS sequence"/>
</dbReference>
<proteinExistence type="predicted"/>
<comment type="caution">
    <text evidence="2">The sequence shown here is derived from an EMBL/GenBank/DDBJ whole genome shotgun (WGS) entry which is preliminary data.</text>
</comment>
<feature type="transmembrane region" description="Helical" evidence="1">
    <location>
        <begin position="94"/>
        <end position="114"/>
    </location>
</feature>
<feature type="transmembrane region" description="Helical" evidence="1">
    <location>
        <begin position="149"/>
        <end position="174"/>
    </location>
</feature>
<dbReference type="EMBL" id="WEGK01000029">
    <property type="protein sequence ID" value="MQY24197.1"/>
    <property type="molecule type" value="Genomic_DNA"/>
</dbReference>
<keyword evidence="3" id="KW-1185">Reference proteome</keyword>
<protein>
    <submittedName>
        <fullName evidence="2">Uncharacterized protein</fullName>
    </submittedName>
</protein>
<name>A0A7K0DEQ5_9NOCA</name>
<evidence type="ECO:0000313" key="3">
    <source>
        <dbReference type="Proteomes" id="UP000438448"/>
    </source>
</evidence>
<accession>A0A7K0DEQ5</accession>
<feature type="transmembrane region" description="Helical" evidence="1">
    <location>
        <begin position="60"/>
        <end position="82"/>
    </location>
</feature>